<dbReference type="SUPFAM" id="SSF52540">
    <property type="entry name" value="P-loop containing nucleoside triphosphate hydrolases"/>
    <property type="match status" value="1"/>
</dbReference>
<evidence type="ECO:0000259" key="4">
    <source>
        <dbReference type="Pfam" id="PF00685"/>
    </source>
</evidence>
<dbReference type="AlphaFoldDB" id="A0AAN8USV0"/>
<gene>
    <name evidence="5" type="ORF">RJ641_014788</name>
</gene>
<feature type="domain" description="Sulfotransferase" evidence="4">
    <location>
        <begin position="69"/>
        <end position="328"/>
    </location>
</feature>
<dbReference type="Pfam" id="PF00685">
    <property type="entry name" value="Sulfotransfer_1"/>
    <property type="match status" value="1"/>
</dbReference>
<evidence type="ECO:0000313" key="6">
    <source>
        <dbReference type="Proteomes" id="UP001370490"/>
    </source>
</evidence>
<dbReference type="EC" id="2.8.2.-" evidence="3"/>
<dbReference type="InterPro" id="IPR027417">
    <property type="entry name" value="P-loop_NTPase"/>
</dbReference>
<comment type="similarity">
    <text evidence="1 3">Belongs to the sulfotransferase 1 family.</text>
</comment>
<sequence length="352" mass="40563">METTDIIKTQTSNEEKYPNNDMEIQVQIQSLPRAKYWVGDDLYKFQGFWIPTVAIPGIIKFQTQFKARDSDLLVTSFPKCGTTWLKSLVFMISNRSIYSISDNPLTKLNPHDIVPSLEYNVYRFKPYQDLEILPNPRIFSTHTPHPLLPSSIINSKSKIVYMSRNLLDQFVSRWHFKGRLKVQGASTSISEAFEMFHSGVDGFGPSWEHVLSYWKASLENPNKVLFLKYEEVKENPTFYVKELGDFLGYPFSEKEVKLGMIEEIAKFCSFENMKNLEVNKSGKRAIAHSFENNAYFRKGEVGDWANYFSPSMAKRAIKLMDDKFSGSGLSFKVSSHVQSDKKCNDLEAHEDM</sequence>
<evidence type="ECO:0000256" key="2">
    <source>
        <dbReference type="ARBA" id="ARBA00022679"/>
    </source>
</evidence>
<evidence type="ECO:0000256" key="3">
    <source>
        <dbReference type="RuleBase" id="RU361155"/>
    </source>
</evidence>
<protein>
    <recommendedName>
        <fullName evidence="3">Sulfotransferase</fullName>
        <ecNumber evidence="3">2.8.2.-</ecNumber>
    </recommendedName>
</protein>
<dbReference type="PANTHER" id="PTHR11783">
    <property type="entry name" value="SULFOTRANSFERASE SULT"/>
    <property type="match status" value="1"/>
</dbReference>
<dbReference type="EMBL" id="JBAMMX010000020">
    <property type="protein sequence ID" value="KAK6921110.1"/>
    <property type="molecule type" value="Genomic_DNA"/>
</dbReference>
<evidence type="ECO:0000313" key="5">
    <source>
        <dbReference type="EMBL" id="KAK6921110.1"/>
    </source>
</evidence>
<keyword evidence="2 3" id="KW-0808">Transferase</keyword>
<keyword evidence="6" id="KW-1185">Reference proteome</keyword>
<dbReference type="GO" id="GO:0008146">
    <property type="term" value="F:sulfotransferase activity"/>
    <property type="evidence" value="ECO:0007669"/>
    <property type="project" value="InterPro"/>
</dbReference>
<proteinExistence type="inferred from homology"/>
<name>A0AAN8USV0_9MAGN</name>
<organism evidence="5 6">
    <name type="scientific">Dillenia turbinata</name>
    <dbReference type="NCBI Taxonomy" id="194707"/>
    <lineage>
        <taxon>Eukaryota</taxon>
        <taxon>Viridiplantae</taxon>
        <taxon>Streptophyta</taxon>
        <taxon>Embryophyta</taxon>
        <taxon>Tracheophyta</taxon>
        <taxon>Spermatophyta</taxon>
        <taxon>Magnoliopsida</taxon>
        <taxon>eudicotyledons</taxon>
        <taxon>Gunneridae</taxon>
        <taxon>Pentapetalae</taxon>
        <taxon>Dilleniales</taxon>
        <taxon>Dilleniaceae</taxon>
        <taxon>Dillenia</taxon>
    </lineage>
</organism>
<accession>A0AAN8USV0</accession>
<reference evidence="5 6" key="1">
    <citation type="submission" date="2023-12" db="EMBL/GenBank/DDBJ databases">
        <title>A high-quality genome assembly for Dillenia turbinata (Dilleniales).</title>
        <authorList>
            <person name="Chanderbali A."/>
        </authorList>
    </citation>
    <scope>NUCLEOTIDE SEQUENCE [LARGE SCALE GENOMIC DNA]</scope>
    <source>
        <strain evidence="5">LSX21</strain>
        <tissue evidence="5">Leaf</tissue>
    </source>
</reference>
<comment type="caution">
    <text evidence="5">The sequence shown here is derived from an EMBL/GenBank/DDBJ whole genome shotgun (WGS) entry which is preliminary data.</text>
</comment>
<evidence type="ECO:0000256" key="1">
    <source>
        <dbReference type="ARBA" id="ARBA00005771"/>
    </source>
</evidence>
<dbReference type="Proteomes" id="UP001370490">
    <property type="component" value="Unassembled WGS sequence"/>
</dbReference>
<dbReference type="InterPro" id="IPR000863">
    <property type="entry name" value="Sulfotransferase_dom"/>
</dbReference>
<dbReference type="Gene3D" id="3.40.50.300">
    <property type="entry name" value="P-loop containing nucleotide triphosphate hydrolases"/>
    <property type="match status" value="1"/>
</dbReference>